<dbReference type="GO" id="GO:0015871">
    <property type="term" value="P:choline transport"/>
    <property type="evidence" value="ECO:0007669"/>
    <property type="project" value="TreeGrafter"/>
</dbReference>
<sequence>MFPESFTFSIANWVNDGVDSLVTQYGDVFRHISDTLLWAIVNLEGLLRMAPWWLMLMIVGGIAWHATRKIVTTLVIVGLLF</sequence>
<evidence type="ECO:0000256" key="3">
    <source>
        <dbReference type="ARBA" id="ARBA00022475"/>
    </source>
</evidence>
<evidence type="ECO:0008006" key="8">
    <source>
        <dbReference type="Google" id="ProtNLM"/>
    </source>
</evidence>
<keyword evidence="5" id="KW-0812">Transmembrane</keyword>
<dbReference type="Proteomes" id="UP000051335">
    <property type="component" value="Unassembled WGS sequence"/>
</dbReference>
<accession>A0A0P9REY5</accession>
<feature type="transmembrane region" description="Helical" evidence="5">
    <location>
        <begin position="52"/>
        <end position="80"/>
    </location>
</feature>
<comment type="subcellular location">
    <subcellularLocation>
        <location evidence="1">Cell membrane</location>
    </subcellularLocation>
</comment>
<name>A0A0P9REY5_9PSED</name>
<keyword evidence="3" id="KW-1003">Cell membrane</keyword>
<dbReference type="AlphaFoldDB" id="A0A0P9REY5"/>
<evidence type="ECO:0000256" key="5">
    <source>
        <dbReference type="SAM" id="Phobius"/>
    </source>
</evidence>
<dbReference type="GO" id="GO:0031460">
    <property type="term" value="P:glycine betaine transport"/>
    <property type="evidence" value="ECO:0007669"/>
    <property type="project" value="TreeGrafter"/>
</dbReference>
<keyword evidence="5" id="KW-1133">Transmembrane helix</keyword>
<keyword evidence="4 5" id="KW-0472">Membrane</keyword>
<reference evidence="6 7" key="1">
    <citation type="submission" date="2015-09" db="EMBL/GenBank/DDBJ databases">
        <title>Genome announcement of multiple Pseudomonas syringae strains.</title>
        <authorList>
            <person name="Thakur S."/>
            <person name="Wang P.W."/>
            <person name="Gong Y."/>
            <person name="Weir B.S."/>
            <person name="Guttman D.S."/>
        </authorList>
    </citation>
    <scope>NUCLEOTIDE SEQUENCE [LARGE SCALE GENOMIC DNA]</scope>
    <source>
        <strain evidence="6 7">ICMP17001</strain>
    </source>
</reference>
<dbReference type="PANTHER" id="PTHR47737:SF1">
    <property type="entry name" value="GLYCINE BETAINE_PROLINE BETAINE TRANSPORT SYSTEM PERMEASE PROTEIN PROW"/>
    <property type="match status" value="1"/>
</dbReference>
<proteinExistence type="predicted"/>
<keyword evidence="7" id="KW-1185">Reference proteome</keyword>
<evidence type="ECO:0000256" key="4">
    <source>
        <dbReference type="ARBA" id="ARBA00023136"/>
    </source>
</evidence>
<comment type="caution">
    <text evidence="6">The sequence shown here is derived from an EMBL/GenBank/DDBJ whole genome shotgun (WGS) entry which is preliminary data.</text>
</comment>
<gene>
    <name evidence="6" type="ORF">ALO75_04058</name>
</gene>
<keyword evidence="2" id="KW-0813">Transport</keyword>
<evidence type="ECO:0000256" key="1">
    <source>
        <dbReference type="ARBA" id="ARBA00004236"/>
    </source>
</evidence>
<protein>
    <recommendedName>
        <fullName evidence="8">Choline ABC transporter permease subunit</fullName>
    </recommendedName>
</protein>
<organism evidence="6 7">
    <name type="scientific">Pseudomonas syringae pv. coryli</name>
    <dbReference type="NCBI Taxonomy" id="317659"/>
    <lineage>
        <taxon>Bacteria</taxon>
        <taxon>Pseudomonadati</taxon>
        <taxon>Pseudomonadota</taxon>
        <taxon>Gammaproteobacteria</taxon>
        <taxon>Pseudomonadales</taxon>
        <taxon>Pseudomonadaceae</taxon>
        <taxon>Pseudomonas</taxon>
    </lineage>
</organism>
<dbReference type="GO" id="GO:0043190">
    <property type="term" value="C:ATP-binding cassette (ABC) transporter complex"/>
    <property type="evidence" value="ECO:0007669"/>
    <property type="project" value="TreeGrafter"/>
</dbReference>
<evidence type="ECO:0000313" key="7">
    <source>
        <dbReference type="Proteomes" id="UP000051335"/>
    </source>
</evidence>
<evidence type="ECO:0000256" key="2">
    <source>
        <dbReference type="ARBA" id="ARBA00022448"/>
    </source>
</evidence>
<dbReference type="GO" id="GO:0015226">
    <property type="term" value="F:carnitine transmembrane transporter activity"/>
    <property type="evidence" value="ECO:0007669"/>
    <property type="project" value="TreeGrafter"/>
</dbReference>
<evidence type="ECO:0000313" key="6">
    <source>
        <dbReference type="EMBL" id="KPX10168.1"/>
    </source>
</evidence>
<dbReference type="EMBL" id="LJQC01000091">
    <property type="protein sequence ID" value="KPX10168.1"/>
    <property type="molecule type" value="Genomic_DNA"/>
</dbReference>
<feature type="non-terminal residue" evidence="6">
    <location>
        <position position="81"/>
    </location>
</feature>
<dbReference type="PANTHER" id="PTHR47737">
    <property type="entry name" value="GLYCINE BETAINE/PROLINE BETAINE TRANSPORT SYSTEM PERMEASE PROTEIN PROW"/>
    <property type="match status" value="1"/>
</dbReference>
<dbReference type="GO" id="GO:0005275">
    <property type="term" value="F:amine transmembrane transporter activity"/>
    <property type="evidence" value="ECO:0007669"/>
    <property type="project" value="TreeGrafter"/>
</dbReference>